<evidence type="ECO:0000313" key="2">
    <source>
        <dbReference type="EMBL" id="KAG7468016.1"/>
    </source>
</evidence>
<protein>
    <submittedName>
        <fullName evidence="2">Uncharacterized protein</fullName>
    </submittedName>
</protein>
<name>A0A9D3PXJ9_MEGAT</name>
<dbReference type="EMBL" id="JAFDVH010000011">
    <property type="protein sequence ID" value="KAG7468016.1"/>
    <property type="molecule type" value="Genomic_DNA"/>
</dbReference>
<dbReference type="Proteomes" id="UP001046870">
    <property type="component" value="Chromosome 11"/>
</dbReference>
<organism evidence="2 3">
    <name type="scientific">Megalops atlanticus</name>
    <name type="common">Tarpon</name>
    <name type="synonym">Clupea gigantea</name>
    <dbReference type="NCBI Taxonomy" id="7932"/>
    <lineage>
        <taxon>Eukaryota</taxon>
        <taxon>Metazoa</taxon>
        <taxon>Chordata</taxon>
        <taxon>Craniata</taxon>
        <taxon>Vertebrata</taxon>
        <taxon>Euteleostomi</taxon>
        <taxon>Actinopterygii</taxon>
        <taxon>Neopterygii</taxon>
        <taxon>Teleostei</taxon>
        <taxon>Elopiformes</taxon>
        <taxon>Megalopidae</taxon>
        <taxon>Megalops</taxon>
    </lineage>
</organism>
<evidence type="ECO:0000313" key="3">
    <source>
        <dbReference type="Proteomes" id="UP001046870"/>
    </source>
</evidence>
<keyword evidence="3" id="KW-1185">Reference proteome</keyword>
<dbReference type="AlphaFoldDB" id="A0A9D3PXJ9"/>
<evidence type="ECO:0000256" key="1">
    <source>
        <dbReference type="SAM" id="MobiDB-lite"/>
    </source>
</evidence>
<sequence>MDGSIRGSAIESVGKEAGNGVQRSGAEADGRALSTREPETATNSSGCPCRGHQQPGKQSHPRRRDIAELGDLTCDG</sequence>
<reference evidence="2" key="1">
    <citation type="submission" date="2021-01" db="EMBL/GenBank/DDBJ databases">
        <authorList>
            <person name="Zahm M."/>
            <person name="Roques C."/>
            <person name="Cabau C."/>
            <person name="Klopp C."/>
            <person name="Donnadieu C."/>
            <person name="Jouanno E."/>
            <person name="Lampietro C."/>
            <person name="Louis A."/>
            <person name="Herpin A."/>
            <person name="Echchiki A."/>
            <person name="Berthelot C."/>
            <person name="Parey E."/>
            <person name="Roest-Crollius H."/>
            <person name="Braasch I."/>
            <person name="Postlethwait J."/>
            <person name="Bobe J."/>
            <person name="Montfort J."/>
            <person name="Bouchez O."/>
            <person name="Begum T."/>
            <person name="Mejri S."/>
            <person name="Adams A."/>
            <person name="Chen W.-J."/>
            <person name="Guiguen Y."/>
        </authorList>
    </citation>
    <scope>NUCLEOTIDE SEQUENCE</scope>
    <source>
        <strain evidence="2">YG-15Mar2019-1</strain>
        <tissue evidence="2">Brain</tissue>
    </source>
</reference>
<proteinExistence type="predicted"/>
<feature type="compositionally biased region" description="Basic and acidic residues" evidence="1">
    <location>
        <begin position="26"/>
        <end position="39"/>
    </location>
</feature>
<gene>
    <name evidence="2" type="ORF">MATL_G00138310</name>
</gene>
<feature type="region of interest" description="Disordered" evidence="1">
    <location>
        <begin position="1"/>
        <end position="76"/>
    </location>
</feature>
<comment type="caution">
    <text evidence="2">The sequence shown here is derived from an EMBL/GenBank/DDBJ whole genome shotgun (WGS) entry which is preliminary data.</text>
</comment>
<accession>A0A9D3PXJ9</accession>